<organism evidence="5 6">
    <name type="scientific">Prorocentrum cordatum</name>
    <dbReference type="NCBI Taxonomy" id="2364126"/>
    <lineage>
        <taxon>Eukaryota</taxon>
        <taxon>Sar</taxon>
        <taxon>Alveolata</taxon>
        <taxon>Dinophyceae</taxon>
        <taxon>Prorocentrales</taxon>
        <taxon>Prorocentraceae</taxon>
        <taxon>Prorocentrum</taxon>
    </lineage>
</organism>
<gene>
    <name evidence="5" type="ORF">PCOR1329_LOCUS81102</name>
</gene>
<evidence type="ECO:0000313" key="6">
    <source>
        <dbReference type="Proteomes" id="UP001189429"/>
    </source>
</evidence>
<dbReference type="InterPro" id="IPR000504">
    <property type="entry name" value="RRM_dom"/>
</dbReference>
<dbReference type="PRINTS" id="PR00961">
    <property type="entry name" value="HUDSXLRNA"/>
</dbReference>
<dbReference type="EMBL" id="CAUYUJ010021549">
    <property type="protein sequence ID" value="CAK0905373.1"/>
    <property type="molecule type" value="Genomic_DNA"/>
</dbReference>
<reference evidence="5" key="1">
    <citation type="submission" date="2023-10" db="EMBL/GenBank/DDBJ databases">
        <authorList>
            <person name="Chen Y."/>
            <person name="Shah S."/>
            <person name="Dougan E. K."/>
            <person name="Thang M."/>
            <person name="Chan C."/>
        </authorList>
    </citation>
    <scope>NUCLEOTIDE SEQUENCE [LARGE SCALE GENOMIC DNA]</scope>
</reference>
<feature type="non-terminal residue" evidence="5">
    <location>
        <position position="184"/>
    </location>
</feature>
<dbReference type="InterPro" id="IPR012677">
    <property type="entry name" value="Nucleotide-bd_a/b_plait_sf"/>
</dbReference>
<evidence type="ECO:0000256" key="3">
    <source>
        <dbReference type="PROSITE-ProRule" id="PRU00176"/>
    </source>
</evidence>
<evidence type="ECO:0000256" key="1">
    <source>
        <dbReference type="ARBA" id="ARBA00022737"/>
    </source>
</evidence>
<keyword evidence="1" id="KW-0677">Repeat</keyword>
<dbReference type="InterPro" id="IPR002343">
    <property type="entry name" value="Hud_Sxl_RNA"/>
</dbReference>
<dbReference type="Pfam" id="PF00076">
    <property type="entry name" value="RRM_1"/>
    <property type="match status" value="1"/>
</dbReference>
<sequence length="184" mass="19342">MRTPSETILVGELPADIDDDTVRSVFGMYGTVERAKVVGILNSTGRARAVVKLASLMEAQWLVENGDGNYVQGLSEPITVRFATQPGPGQQPGGGYGKLLKAPAARGAAGPYVGAAGALRKGGGGDEFSVAHLMATLERSVFPPTIDRSALIQLYVSGLPPDTTDLDLALRAVRVPDKVQRRKG</sequence>
<keyword evidence="6" id="KW-1185">Reference proteome</keyword>
<dbReference type="SUPFAM" id="SSF54928">
    <property type="entry name" value="RNA-binding domain, RBD"/>
    <property type="match status" value="1"/>
</dbReference>
<keyword evidence="2 3" id="KW-0694">RNA-binding</keyword>
<proteinExistence type="predicted"/>
<dbReference type="Gene3D" id="3.30.70.330">
    <property type="match status" value="1"/>
</dbReference>
<dbReference type="InterPro" id="IPR035979">
    <property type="entry name" value="RBD_domain_sf"/>
</dbReference>
<evidence type="ECO:0000259" key="4">
    <source>
        <dbReference type="PROSITE" id="PS50102"/>
    </source>
</evidence>
<dbReference type="PROSITE" id="PS50102">
    <property type="entry name" value="RRM"/>
    <property type="match status" value="1"/>
</dbReference>
<evidence type="ECO:0000313" key="5">
    <source>
        <dbReference type="EMBL" id="CAK0905373.1"/>
    </source>
</evidence>
<dbReference type="Proteomes" id="UP001189429">
    <property type="component" value="Unassembled WGS sequence"/>
</dbReference>
<protein>
    <recommendedName>
        <fullName evidence="4">RRM domain-containing protein</fullName>
    </recommendedName>
</protein>
<feature type="domain" description="RRM" evidence="4">
    <location>
        <begin position="6"/>
        <end position="85"/>
    </location>
</feature>
<name>A0ABN9XYZ3_9DINO</name>
<accession>A0ABN9XYZ3</accession>
<evidence type="ECO:0000256" key="2">
    <source>
        <dbReference type="ARBA" id="ARBA00022884"/>
    </source>
</evidence>
<comment type="caution">
    <text evidence="5">The sequence shown here is derived from an EMBL/GenBank/DDBJ whole genome shotgun (WGS) entry which is preliminary data.</text>
</comment>